<dbReference type="InterPro" id="IPR013207">
    <property type="entry name" value="LGFP"/>
</dbReference>
<proteinExistence type="predicted"/>
<evidence type="ECO:0000256" key="2">
    <source>
        <dbReference type="SAM" id="SignalP"/>
    </source>
</evidence>
<dbReference type="Pfam" id="PF08310">
    <property type="entry name" value="LGFP"/>
    <property type="match status" value="4"/>
</dbReference>
<feature type="region of interest" description="Disordered" evidence="1">
    <location>
        <begin position="31"/>
        <end position="55"/>
    </location>
</feature>
<keyword evidence="4" id="KW-1185">Reference proteome</keyword>
<feature type="region of interest" description="Disordered" evidence="1">
    <location>
        <begin position="174"/>
        <end position="289"/>
    </location>
</feature>
<feature type="compositionally biased region" description="Low complexity" evidence="1">
    <location>
        <begin position="34"/>
        <end position="52"/>
    </location>
</feature>
<evidence type="ECO:0000256" key="1">
    <source>
        <dbReference type="SAM" id="MobiDB-lite"/>
    </source>
</evidence>
<dbReference type="Proteomes" id="UP000638848">
    <property type="component" value="Unassembled WGS sequence"/>
</dbReference>
<dbReference type="PANTHER" id="PTHR38589:SF1">
    <property type="entry name" value="BLR0621 PROTEIN"/>
    <property type="match status" value="1"/>
</dbReference>
<gene>
    <name evidence="3" type="ORF">GCM10011374_00250</name>
</gene>
<accession>A0A917LLN6</accession>
<sequence length="839" mass="87070">MKISALRLPAALAACLAVVLTGSPGAVAAPTDLTSPTGTAPAASTTTQGPAALSPQDDELTAAEGQEALVVDVLANDGLGDPAAARLLLVDPATDEPREQLATDVGSLRVVGPGTDPAALPEGWELPEHPVLALDLSGTEGPAEIDSADIDSAEIAYVVADPSGAEARAVLTVTRTPEGDSGATADATIDDSADAARTAPSAPAATPTARPTTAEPTAAATADPTAEPTAAATADPTAEPTAAATADPTPEPTAAATADPTADPTATPGAEPTAAPSARPAEDVSGRAAAADVAIPADVRAALDAAAARDDRTGAATADPRPWNGGWEWPHENGVVLWSQAHGAHYLHLRGAIGREWTADGGLAAFGWPVTDEICGMAGGGCRQGFARTRTVYWSPATGAHTVNTSSPVGRKWAGALYERGSHGYPVTDEICGMAGGGCRQGFATGRTIYWSSATDAHTVRIAGPIGAKWAGALYERGSHGYPVTDEICGMAGGGCRQGFARTRTIYWSSGTGAHTVNISSPVGRKWAGAQYERGSHGYPVTDEICGMAGGGCRQGFARTRTIYWSSATGARTVNTAGAIGRTWASASYERGAYGYPTTDEVGEGTPTAHQKFRNGLMAWTASGGVKSYLFRGECQNLNNGRSVQPTHNAARVSLTIAEGYGQSASTFINCVRIGGSYVEEWRTSSRVGASGFKKPGVPSGHTQYLYSPQGSYSVTESFGVYNPGTALSYRQLNPSSRWGGRLGTLYNKYFESTGYTWPDENMWYFAQSGDYRLGVVINYNRPPDSSIVQGNGFAIFLHANKVPTAGCISLHEHEVARYMRTARPGDRIIMGVRADLFR</sequence>
<dbReference type="RefSeq" id="WP_188533811.1">
    <property type="nucleotide sequence ID" value="NZ_BMEQ01000001.1"/>
</dbReference>
<name>A0A917LLN6_9MICC</name>
<evidence type="ECO:0008006" key="5">
    <source>
        <dbReference type="Google" id="ProtNLM"/>
    </source>
</evidence>
<evidence type="ECO:0000313" key="4">
    <source>
        <dbReference type="Proteomes" id="UP000638848"/>
    </source>
</evidence>
<dbReference type="AlphaFoldDB" id="A0A917LLN6"/>
<feature type="signal peptide" evidence="2">
    <location>
        <begin position="1"/>
        <end position="28"/>
    </location>
</feature>
<keyword evidence="2" id="KW-0732">Signal</keyword>
<dbReference type="EMBL" id="BMEQ01000001">
    <property type="protein sequence ID" value="GGG41850.1"/>
    <property type="molecule type" value="Genomic_DNA"/>
</dbReference>
<evidence type="ECO:0000313" key="3">
    <source>
        <dbReference type="EMBL" id="GGG41850.1"/>
    </source>
</evidence>
<feature type="compositionally biased region" description="Low complexity" evidence="1">
    <location>
        <begin position="195"/>
        <end position="278"/>
    </location>
</feature>
<organism evidence="3 4">
    <name type="scientific">Kocuria dechangensis</name>
    <dbReference type="NCBI Taxonomy" id="1176249"/>
    <lineage>
        <taxon>Bacteria</taxon>
        <taxon>Bacillati</taxon>
        <taxon>Actinomycetota</taxon>
        <taxon>Actinomycetes</taxon>
        <taxon>Micrococcales</taxon>
        <taxon>Micrococcaceae</taxon>
        <taxon>Kocuria</taxon>
    </lineage>
</organism>
<protein>
    <recommendedName>
        <fullName evidence="5">L,D-peptidoglycan transpeptidase YkuD (ErfK/YbiS/YcfS/YnhG family)</fullName>
    </recommendedName>
</protein>
<dbReference type="PANTHER" id="PTHR38589">
    <property type="entry name" value="BLR0621 PROTEIN"/>
    <property type="match status" value="1"/>
</dbReference>
<reference evidence="3" key="2">
    <citation type="submission" date="2020-09" db="EMBL/GenBank/DDBJ databases">
        <authorList>
            <person name="Sun Q."/>
            <person name="Zhou Y."/>
        </authorList>
    </citation>
    <scope>NUCLEOTIDE SEQUENCE</scope>
    <source>
        <strain evidence="3">CGMCC 1.12187</strain>
    </source>
</reference>
<reference evidence="3" key="1">
    <citation type="journal article" date="2014" name="Int. J. Syst. Evol. Microbiol.">
        <title>Complete genome sequence of Corynebacterium casei LMG S-19264T (=DSM 44701T), isolated from a smear-ripened cheese.</title>
        <authorList>
            <consortium name="US DOE Joint Genome Institute (JGI-PGF)"/>
            <person name="Walter F."/>
            <person name="Albersmeier A."/>
            <person name="Kalinowski J."/>
            <person name="Ruckert C."/>
        </authorList>
    </citation>
    <scope>NUCLEOTIDE SEQUENCE</scope>
    <source>
        <strain evidence="3">CGMCC 1.12187</strain>
    </source>
</reference>
<comment type="caution">
    <text evidence="3">The sequence shown here is derived from an EMBL/GenBank/DDBJ whole genome shotgun (WGS) entry which is preliminary data.</text>
</comment>
<feature type="chain" id="PRO_5037732387" description="L,D-peptidoglycan transpeptidase YkuD (ErfK/YbiS/YcfS/YnhG family)" evidence="2">
    <location>
        <begin position="29"/>
        <end position="839"/>
    </location>
</feature>